<accession>A0A371P5S9</accession>
<keyword evidence="2" id="KW-1185">Reference proteome</keyword>
<name>A0A371P5S9_9BACL</name>
<protein>
    <submittedName>
        <fullName evidence="1">Uncharacterized protein</fullName>
    </submittedName>
</protein>
<dbReference type="EMBL" id="QUBQ01000006">
    <property type="protein sequence ID" value="REK71287.1"/>
    <property type="molecule type" value="Genomic_DNA"/>
</dbReference>
<dbReference type="Proteomes" id="UP000261905">
    <property type="component" value="Unassembled WGS sequence"/>
</dbReference>
<evidence type="ECO:0000313" key="1">
    <source>
        <dbReference type="EMBL" id="REK71287.1"/>
    </source>
</evidence>
<reference evidence="1 2" key="1">
    <citation type="submission" date="2018-08" db="EMBL/GenBank/DDBJ databases">
        <title>Paenibacillus sp. M4BSY-1, whole genome shotgun sequence.</title>
        <authorList>
            <person name="Tuo L."/>
        </authorList>
    </citation>
    <scope>NUCLEOTIDE SEQUENCE [LARGE SCALE GENOMIC DNA]</scope>
    <source>
        <strain evidence="1 2">M4BSY-1</strain>
    </source>
</reference>
<gene>
    <name evidence="1" type="ORF">DX130_22885</name>
</gene>
<evidence type="ECO:0000313" key="2">
    <source>
        <dbReference type="Proteomes" id="UP000261905"/>
    </source>
</evidence>
<dbReference type="AlphaFoldDB" id="A0A371P5S9"/>
<comment type="caution">
    <text evidence="1">The sequence shown here is derived from an EMBL/GenBank/DDBJ whole genome shotgun (WGS) entry which is preliminary data.</text>
</comment>
<organism evidence="1 2">
    <name type="scientific">Paenibacillus paeoniae</name>
    <dbReference type="NCBI Taxonomy" id="2292705"/>
    <lineage>
        <taxon>Bacteria</taxon>
        <taxon>Bacillati</taxon>
        <taxon>Bacillota</taxon>
        <taxon>Bacilli</taxon>
        <taxon>Bacillales</taxon>
        <taxon>Paenibacillaceae</taxon>
        <taxon>Paenibacillus</taxon>
    </lineage>
</organism>
<proteinExistence type="predicted"/>
<sequence>MNSHSSAGHIGVRFYDKDGGIIGLDVTEDKKYVTLFKDASPTTFYKVLKDDVQFLQTIEGLEWEDSD</sequence>
<dbReference type="RefSeq" id="WP_116049340.1">
    <property type="nucleotide sequence ID" value="NZ_QUBQ01000006.1"/>
</dbReference>